<evidence type="ECO:0000313" key="5">
    <source>
        <dbReference type="Proteomes" id="UP000009173"/>
    </source>
</evidence>
<dbReference type="Pfam" id="PF13416">
    <property type="entry name" value="SBP_bac_8"/>
    <property type="match status" value="1"/>
</dbReference>
<dbReference type="RefSeq" id="WP_011791472.1">
    <property type="nucleotide sequence ID" value="NC_008751.1"/>
</dbReference>
<reference evidence="5" key="1">
    <citation type="journal article" date="2009" name="Environ. Microbiol.">
        <title>Contribution of mobile genetic elements to Desulfovibrio vulgaris genome plasticity.</title>
        <authorList>
            <person name="Walker C.B."/>
            <person name="Stolyar S."/>
            <person name="Chivian D."/>
            <person name="Pinel N."/>
            <person name="Gabster J.A."/>
            <person name="Dehal P.S."/>
            <person name="He Z."/>
            <person name="Yang Z.K."/>
            <person name="Yen H.C."/>
            <person name="Zhou J."/>
            <person name="Wall J.D."/>
            <person name="Hazen T.C."/>
            <person name="Arkin A.P."/>
            <person name="Stahl D.A."/>
        </authorList>
    </citation>
    <scope>NUCLEOTIDE SEQUENCE [LARGE SCALE GENOMIC DNA]</scope>
    <source>
        <strain evidence="5">DP4</strain>
    </source>
</reference>
<comment type="subcellular location">
    <subcellularLocation>
        <location evidence="1">Periplasm</location>
    </subcellularLocation>
</comment>
<dbReference type="AlphaFoldDB" id="A0A0H3A4N9"/>
<gene>
    <name evidence="4" type="ordered locus">Dvul_0224</name>
</gene>
<dbReference type="CDD" id="cd14748">
    <property type="entry name" value="PBP2_UgpB"/>
    <property type="match status" value="1"/>
</dbReference>
<dbReference type="EMBL" id="CP000527">
    <property type="protein sequence ID" value="ABM27248.1"/>
    <property type="molecule type" value="Genomic_DNA"/>
</dbReference>
<dbReference type="PANTHER" id="PTHR43649">
    <property type="entry name" value="ARABINOSE-BINDING PROTEIN-RELATED"/>
    <property type="match status" value="1"/>
</dbReference>
<protein>
    <submittedName>
        <fullName evidence="4">Carbohydrate ABC transporter substrate-binding protein, CUT1 family</fullName>
    </submittedName>
</protein>
<dbReference type="InterPro" id="IPR006059">
    <property type="entry name" value="SBP"/>
</dbReference>
<dbReference type="Gene3D" id="3.40.190.10">
    <property type="entry name" value="Periplasmic binding protein-like II"/>
    <property type="match status" value="2"/>
</dbReference>
<dbReference type="KEGG" id="dvl:Dvul_0224"/>
<dbReference type="PANTHER" id="PTHR43649:SF30">
    <property type="entry name" value="ABC TRANSPORTER SUBSTRATE-BINDING PROTEIN"/>
    <property type="match status" value="1"/>
</dbReference>
<evidence type="ECO:0000256" key="2">
    <source>
        <dbReference type="ARBA" id="ARBA00008520"/>
    </source>
</evidence>
<sequence length="431" mass="47130" precursor="true">MALFRKTCALVAASLLSLTLMAGTALAEKVNLTFYFPVSVGGPITKIVEGMTEQFMKEHPDINITPVYAGIYRETLTKALTALRGGEPPHVAVLLSTDMYTLIDEDAIVPYDSIMKPEDMAFTKAFFPGFMSNSQTGGKTWGIPFQRSTIVMYWNKEAFKAAGLDPDKAPANWQELVAMGKKLTVKDESGKVTQWGVAIPSTGYAYWMLQALAIQNGVELMNAEGTKTYFDDPKAIEALTFLVDLAGKHGVSPSGTIDWATTPRDFFERKTAIMWTTTGNLTNVRKNAQFPFGVGMLPANTRPGSPTGGGNFYIFKKSTPAERQAAVTFVKWMTSAERAAQWGIDTGYVAVRPDAWETKAMKDYVASFPYAAIARDQLAHGVAELSTHDNQRVTKALDDAIQAAVTGSKTPAEALKAAQKEAERILRRYAK</sequence>
<feature type="chain" id="PRO_5002604074" evidence="3">
    <location>
        <begin position="28"/>
        <end position="431"/>
    </location>
</feature>
<evidence type="ECO:0000313" key="4">
    <source>
        <dbReference type="EMBL" id="ABM27248.1"/>
    </source>
</evidence>
<organism evidence="4 5">
    <name type="scientific">Nitratidesulfovibrio vulgaris (strain DP4)</name>
    <name type="common">Desulfovibrio vulgaris</name>
    <dbReference type="NCBI Taxonomy" id="391774"/>
    <lineage>
        <taxon>Bacteria</taxon>
        <taxon>Pseudomonadati</taxon>
        <taxon>Thermodesulfobacteriota</taxon>
        <taxon>Desulfovibrionia</taxon>
        <taxon>Desulfovibrionales</taxon>
        <taxon>Desulfovibrionaceae</taxon>
        <taxon>Nitratidesulfovibrio</taxon>
    </lineage>
</organism>
<comment type="similarity">
    <text evidence="2">Belongs to the bacterial solute-binding protein 1 family.</text>
</comment>
<dbReference type="SUPFAM" id="SSF53850">
    <property type="entry name" value="Periplasmic binding protein-like II"/>
    <property type="match status" value="1"/>
</dbReference>
<accession>A0A0H3A4N9</accession>
<name>A0A0H3A4N9_NITV4</name>
<evidence type="ECO:0000256" key="3">
    <source>
        <dbReference type="SAM" id="SignalP"/>
    </source>
</evidence>
<feature type="signal peptide" evidence="3">
    <location>
        <begin position="1"/>
        <end position="27"/>
    </location>
</feature>
<dbReference type="InterPro" id="IPR050490">
    <property type="entry name" value="Bact_solute-bd_prot1"/>
</dbReference>
<evidence type="ECO:0000256" key="1">
    <source>
        <dbReference type="ARBA" id="ARBA00004418"/>
    </source>
</evidence>
<dbReference type="Proteomes" id="UP000009173">
    <property type="component" value="Chromosome"/>
</dbReference>
<keyword evidence="3" id="KW-0732">Signal</keyword>
<dbReference type="GO" id="GO:0042597">
    <property type="term" value="C:periplasmic space"/>
    <property type="evidence" value="ECO:0007669"/>
    <property type="project" value="UniProtKB-SubCell"/>
</dbReference>
<proteinExistence type="inferred from homology"/>
<dbReference type="HOGENOM" id="CLU_031285_3_0_7"/>